<protein>
    <submittedName>
        <fullName evidence="2">DUF1801 domain-containing protein</fullName>
    </submittedName>
</protein>
<dbReference type="Proteomes" id="UP000745577">
    <property type="component" value="Unassembled WGS sequence"/>
</dbReference>
<dbReference type="EMBL" id="JAGQLL010000025">
    <property type="protein sequence ID" value="MCA9380058.1"/>
    <property type="molecule type" value="Genomic_DNA"/>
</dbReference>
<dbReference type="Pfam" id="PF08818">
    <property type="entry name" value="DUF1801"/>
    <property type="match status" value="1"/>
</dbReference>
<comment type="caution">
    <text evidence="2">The sequence shown here is derived from an EMBL/GenBank/DDBJ whole genome shotgun (WGS) entry which is preliminary data.</text>
</comment>
<reference evidence="2" key="1">
    <citation type="submission" date="2020-04" db="EMBL/GenBank/DDBJ databases">
        <authorList>
            <person name="Zhang T."/>
        </authorList>
    </citation>
    <scope>NUCLEOTIDE SEQUENCE</scope>
    <source>
        <strain evidence="2">HKST-UBA15</strain>
    </source>
</reference>
<evidence type="ECO:0000313" key="3">
    <source>
        <dbReference type="Proteomes" id="UP000745577"/>
    </source>
</evidence>
<dbReference type="AlphaFoldDB" id="A0A955L0G6"/>
<dbReference type="Gene3D" id="3.90.1150.200">
    <property type="match status" value="1"/>
</dbReference>
<accession>A0A955L0G6</accession>
<feature type="domain" description="YdhG-like" evidence="1">
    <location>
        <begin position="25"/>
        <end position="129"/>
    </location>
</feature>
<reference evidence="2" key="2">
    <citation type="journal article" date="2021" name="Microbiome">
        <title>Successional dynamics and alternative stable states in a saline activated sludge microbial community over 9 years.</title>
        <authorList>
            <person name="Wang Y."/>
            <person name="Ye J."/>
            <person name="Ju F."/>
            <person name="Liu L."/>
            <person name="Boyd J.A."/>
            <person name="Deng Y."/>
            <person name="Parks D.H."/>
            <person name="Jiang X."/>
            <person name="Yin X."/>
            <person name="Woodcroft B.J."/>
            <person name="Tyson G.W."/>
            <person name="Hugenholtz P."/>
            <person name="Polz M.F."/>
            <person name="Zhang T."/>
        </authorList>
    </citation>
    <scope>NUCLEOTIDE SEQUENCE</scope>
    <source>
        <strain evidence="2">HKST-UBA15</strain>
    </source>
</reference>
<evidence type="ECO:0000313" key="2">
    <source>
        <dbReference type="EMBL" id="MCA9380058.1"/>
    </source>
</evidence>
<organism evidence="2 3">
    <name type="scientific">Candidatus Dojkabacteria bacterium</name>
    <dbReference type="NCBI Taxonomy" id="2099670"/>
    <lineage>
        <taxon>Bacteria</taxon>
        <taxon>Candidatus Dojkabacteria</taxon>
    </lineage>
</organism>
<evidence type="ECO:0000259" key="1">
    <source>
        <dbReference type="Pfam" id="PF08818"/>
    </source>
</evidence>
<gene>
    <name evidence="2" type="ORF">KC675_02660</name>
</gene>
<sequence length="141" mass="16538">MAELKTKENKVDVVTFINNVDNQQRREDGLELLQIFRDVTGLEPKMWGSSIIGFGKYHYKSERSRQEGDWPLVGFSPRKQQLSLYFMDGFDNYKSELEKLGKYKTSVSCLYVKKLSDIDKSVLKEMITKSYKNMKKTYKVI</sequence>
<dbReference type="InterPro" id="IPR014922">
    <property type="entry name" value="YdhG-like"/>
</dbReference>
<dbReference type="SUPFAM" id="SSF159888">
    <property type="entry name" value="YdhG-like"/>
    <property type="match status" value="1"/>
</dbReference>
<name>A0A955L0G6_9BACT</name>
<proteinExistence type="predicted"/>